<gene>
    <name evidence="5" type="ORF">AVDCRST_MAG90-3441</name>
</gene>
<feature type="domain" description="FAD-binding" evidence="4">
    <location>
        <begin position="238"/>
        <end position="296"/>
    </location>
</feature>
<name>A0A6J4MTU6_9HYPH</name>
<dbReference type="InterPro" id="IPR050641">
    <property type="entry name" value="RIFMO-like"/>
</dbReference>
<dbReference type="AlphaFoldDB" id="A0A6J4MTU6"/>
<protein>
    <recommendedName>
        <fullName evidence="4">FAD-binding domain-containing protein</fullName>
    </recommendedName>
</protein>
<dbReference type="InterPro" id="IPR036188">
    <property type="entry name" value="FAD/NAD-bd_sf"/>
</dbReference>
<comment type="cofactor">
    <cofactor evidence="1">
        <name>FAD</name>
        <dbReference type="ChEBI" id="CHEBI:57692"/>
    </cofactor>
</comment>
<evidence type="ECO:0000256" key="3">
    <source>
        <dbReference type="ARBA" id="ARBA00022827"/>
    </source>
</evidence>
<feature type="domain" description="FAD-binding" evidence="4">
    <location>
        <begin position="6"/>
        <end position="189"/>
    </location>
</feature>
<dbReference type="PANTHER" id="PTHR43004">
    <property type="entry name" value="TRK SYSTEM POTASSIUM UPTAKE PROTEIN"/>
    <property type="match status" value="1"/>
</dbReference>
<evidence type="ECO:0000313" key="5">
    <source>
        <dbReference type="EMBL" id="CAA9366413.1"/>
    </source>
</evidence>
<reference evidence="5" key="1">
    <citation type="submission" date="2020-02" db="EMBL/GenBank/DDBJ databases">
        <authorList>
            <person name="Meier V. D."/>
        </authorList>
    </citation>
    <scope>NUCLEOTIDE SEQUENCE</scope>
    <source>
        <strain evidence="5">AVDCRST_MAG90</strain>
    </source>
</reference>
<dbReference type="Gene3D" id="3.50.50.60">
    <property type="entry name" value="FAD/NAD(P)-binding domain"/>
    <property type="match status" value="1"/>
</dbReference>
<keyword evidence="3" id="KW-0274">FAD</keyword>
<sequence length="361" mass="38694">MPSRPSVLVVGAGPVGLATAIEFARRGATVRIVDKDPLPTRESRALGVNPRTLELLEGCGATERLIAAGVRLRGLRILGAGVTRATIDLTRLPPPYNFLLALPQNQTAAILAEVLLQLGVRVEHGITATMIATDRSGADVTLEGPSGQERARSDWLIGADGAHSTVRKALGIGFVGEPYPFQWSLADIDLAGDVEEDRGELRLDVGAPLLVRLPLGRGRHRLISNAPDLLARVPASWSPGAVHWRNDFRVSRRQVDRLGQDRAWLIGDAAHIHSPVGGRGMNLGIEDGVTLAERIMAGDLGDWPARRHAKAAVVVRETDRTQRLATADGAFARTVAPRLVGALLRVPALHDRVVRRVAGLS</sequence>
<dbReference type="SUPFAM" id="SSF51905">
    <property type="entry name" value="FAD/NAD(P)-binding domain"/>
    <property type="match status" value="1"/>
</dbReference>
<evidence type="ECO:0000256" key="1">
    <source>
        <dbReference type="ARBA" id="ARBA00001974"/>
    </source>
</evidence>
<keyword evidence="2" id="KW-0285">Flavoprotein</keyword>
<proteinExistence type="predicted"/>
<dbReference type="Gene3D" id="3.30.70.2450">
    <property type="match status" value="1"/>
</dbReference>
<dbReference type="InterPro" id="IPR002938">
    <property type="entry name" value="FAD-bd"/>
</dbReference>
<dbReference type="Pfam" id="PF01494">
    <property type="entry name" value="FAD_binding_3"/>
    <property type="match status" value="2"/>
</dbReference>
<accession>A0A6J4MTU6</accession>
<dbReference type="GO" id="GO:0071949">
    <property type="term" value="F:FAD binding"/>
    <property type="evidence" value="ECO:0007669"/>
    <property type="project" value="InterPro"/>
</dbReference>
<dbReference type="EMBL" id="CADCUC010000736">
    <property type="protein sequence ID" value="CAA9366413.1"/>
    <property type="molecule type" value="Genomic_DNA"/>
</dbReference>
<dbReference type="PANTHER" id="PTHR43004:SF19">
    <property type="entry name" value="BINDING MONOOXYGENASE, PUTATIVE (JCVI)-RELATED"/>
    <property type="match status" value="1"/>
</dbReference>
<evidence type="ECO:0000259" key="4">
    <source>
        <dbReference type="Pfam" id="PF01494"/>
    </source>
</evidence>
<organism evidence="5">
    <name type="scientific">uncultured Microvirga sp</name>
    <dbReference type="NCBI Taxonomy" id="412392"/>
    <lineage>
        <taxon>Bacteria</taxon>
        <taxon>Pseudomonadati</taxon>
        <taxon>Pseudomonadota</taxon>
        <taxon>Alphaproteobacteria</taxon>
        <taxon>Hyphomicrobiales</taxon>
        <taxon>Methylobacteriaceae</taxon>
        <taxon>Microvirga</taxon>
        <taxon>environmental samples</taxon>
    </lineage>
</organism>
<dbReference type="GO" id="GO:0016709">
    <property type="term" value="F:oxidoreductase activity, acting on paired donors, with incorporation or reduction of molecular oxygen, NAD(P)H as one donor, and incorporation of one atom of oxygen"/>
    <property type="evidence" value="ECO:0007669"/>
    <property type="project" value="UniProtKB-ARBA"/>
</dbReference>
<dbReference type="PRINTS" id="PR00420">
    <property type="entry name" value="RNGMNOXGNASE"/>
</dbReference>
<evidence type="ECO:0000256" key="2">
    <source>
        <dbReference type="ARBA" id="ARBA00022630"/>
    </source>
</evidence>